<proteinExistence type="predicted"/>
<dbReference type="PANTHER" id="PTHR37844:SF2">
    <property type="entry name" value="SER_THR PROTEIN PHOSPHATASE SUPERFAMILY (AFU_ORTHOLOGUE AFUA_1G14840)"/>
    <property type="match status" value="1"/>
</dbReference>
<dbReference type="GO" id="GO:0016787">
    <property type="term" value="F:hydrolase activity"/>
    <property type="evidence" value="ECO:0007669"/>
    <property type="project" value="InterPro"/>
</dbReference>
<keyword evidence="3" id="KW-1185">Reference proteome</keyword>
<evidence type="ECO:0000313" key="2">
    <source>
        <dbReference type="EMBL" id="MCS3902770.1"/>
    </source>
</evidence>
<dbReference type="InterPro" id="IPR029052">
    <property type="entry name" value="Metallo-depent_PP-like"/>
</dbReference>
<evidence type="ECO:0000313" key="3">
    <source>
        <dbReference type="Proteomes" id="UP001204445"/>
    </source>
</evidence>
<dbReference type="InterPro" id="IPR004843">
    <property type="entry name" value="Calcineurin-like_PHP"/>
</dbReference>
<name>A0AAE3L0X4_9GAMM</name>
<accession>A0AAE3L0X4</accession>
<dbReference type="Proteomes" id="UP001204445">
    <property type="component" value="Unassembled WGS sequence"/>
</dbReference>
<dbReference type="RefSeq" id="WP_259054356.1">
    <property type="nucleotide sequence ID" value="NZ_JANUCT010000004.1"/>
</dbReference>
<dbReference type="Gene3D" id="3.60.21.10">
    <property type="match status" value="1"/>
</dbReference>
<feature type="domain" description="Calcineurin-like phosphoesterase" evidence="1">
    <location>
        <begin position="16"/>
        <end position="210"/>
    </location>
</feature>
<reference evidence="2" key="1">
    <citation type="submission" date="2022-08" db="EMBL/GenBank/DDBJ databases">
        <title>Genomic Encyclopedia of Type Strains, Phase III (KMG-III): the genomes of soil and plant-associated and newly described type strains.</title>
        <authorList>
            <person name="Whitman W."/>
        </authorList>
    </citation>
    <scope>NUCLEOTIDE SEQUENCE</scope>
    <source>
        <strain evidence="2">HMT 1</strain>
    </source>
</reference>
<dbReference type="EMBL" id="JANUCT010000004">
    <property type="protein sequence ID" value="MCS3902770.1"/>
    <property type="molecule type" value="Genomic_DNA"/>
</dbReference>
<evidence type="ECO:0000259" key="1">
    <source>
        <dbReference type="Pfam" id="PF00149"/>
    </source>
</evidence>
<dbReference type="PANTHER" id="PTHR37844">
    <property type="entry name" value="SER/THR PROTEIN PHOSPHATASE SUPERFAMILY (AFU_ORTHOLOGUE AFUA_1G14840)"/>
    <property type="match status" value="1"/>
</dbReference>
<gene>
    <name evidence="2" type="ORF">J2T55_000774</name>
</gene>
<protein>
    <submittedName>
        <fullName evidence="2">Phosphodiesterase</fullName>
    </submittedName>
</protein>
<sequence length="245" mass="28238">MRIQYFSDIHLEFGECEFPETDADIVVAAGDIGVGTEGVNWLAKAPCPVIYVAGNHEYYSGDIEYTRQQIETTSQAAQVEFLENVRADLDDVRFLGTTFWTDYAGVNENVMREAEQSMNDYHYIQYHGSPLTADILLELHRESLEWLENELATAHKGKTVVVTHHAPTLKSWYRDQENSTDLRRFAYCNQYEELLKKYAIDLWIHGHIHTVSDYRSGGTRVVANPRGYHGHQEIEGYDPYRIIEI</sequence>
<dbReference type="AlphaFoldDB" id="A0AAE3L0X4"/>
<dbReference type="Pfam" id="PF00149">
    <property type="entry name" value="Metallophos"/>
    <property type="match status" value="1"/>
</dbReference>
<dbReference type="SUPFAM" id="SSF56300">
    <property type="entry name" value="Metallo-dependent phosphatases"/>
    <property type="match status" value="1"/>
</dbReference>
<comment type="caution">
    <text evidence="2">The sequence shown here is derived from an EMBL/GenBank/DDBJ whole genome shotgun (WGS) entry which is preliminary data.</text>
</comment>
<organism evidence="2 3">
    <name type="scientific">Methylohalomonas lacus</name>
    <dbReference type="NCBI Taxonomy" id="398773"/>
    <lineage>
        <taxon>Bacteria</taxon>
        <taxon>Pseudomonadati</taxon>
        <taxon>Pseudomonadota</taxon>
        <taxon>Gammaproteobacteria</taxon>
        <taxon>Methylohalomonadales</taxon>
        <taxon>Methylohalomonadaceae</taxon>
        <taxon>Methylohalomonas</taxon>
    </lineage>
</organism>